<organism evidence="2 3">
    <name type="scientific">Litorimonas taeanensis</name>
    <dbReference type="NCBI Taxonomy" id="568099"/>
    <lineage>
        <taxon>Bacteria</taxon>
        <taxon>Pseudomonadati</taxon>
        <taxon>Pseudomonadota</taxon>
        <taxon>Alphaproteobacteria</taxon>
        <taxon>Maricaulales</taxon>
        <taxon>Robiginitomaculaceae</taxon>
    </lineage>
</organism>
<proteinExistence type="predicted"/>
<keyword evidence="1" id="KW-0812">Transmembrane</keyword>
<dbReference type="RefSeq" id="WP_121100019.1">
    <property type="nucleotide sequence ID" value="NZ_RBII01000001.1"/>
</dbReference>
<reference evidence="2 3" key="1">
    <citation type="submission" date="2018-10" db="EMBL/GenBank/DDBJ databases">
        <title>Genomic Encyclopedia of Type Strains, Phase IV (KMG-IV): sequencing the most valuable type-strain genomes for metagenomic binning, comparative biology and taxonomic classification.</title>
        <authorList>
            <person name="Goeker M."/>
        </authorList>
    </citation>
    <scope>NUCLEOTIDE SEQUENCE [LARGE SCALE GENOMIC DNA]</scope>
    <source>
        <strain evidence="2 3">DSM 22008</strain>
    </source>
</reference>
<dbReference type="EMBL" id="RBII01000001">
    <property type="protein sequence ID" value="RKQ72103.1"/>
    <property type="molecule type" value="Genomic_DNA"/>
</dbReference>
<name>A0A420WM57_9PROT</name>
<dbReference type="OrthoDB" id="8478645at2"/>
<gene>
    <name evidence="2" type="ORF">DES40_1440</name>
</gene>
<keyword evidence="3" id="KW-1185">Reference proteome</keyword>
<keyword evidence="1" id="KW-0472">Membrane</keyword>
<dbReference type="AlphaFoldDB" id="A0A420WM57"/>
<accession>A0A420WM57</accession>
<protein>
    <recommendedName>
        <fullName evidence="4">DUF4129 domain-containing protein</fullName>
    </recommendedName>
</protein>
<evidence type="ECO:0008006" key="4">
    <source>
        <dbReference type="Google" id="ProtNLM"/>
    </source>
</evidence>
<evidence type="ECO:0000313" key="3">
    <source>
        <dbReference type="Proteomes" id="UP000282211"/>
    </source>
</evidence>
<comment type="caution">
    <text evidence="2">The sequence shown here is derived from an EMBL/GenBank/DDBJ whole genome shotgun (WGS) entry which is preliminary data.</text>
</comment>
<evidence type="ECO:0000313" key="2">
    <source>
        <dbReference type="EMBL" id="RKQ72103.1"/>
    </source>
</evidence>
<evidence type="ECO:0000256" key="1">
    <source>
        <dbReference type="SAM" id="Phobius"/>
    </source>
</evidence>
<dbReference type="InParanoid" id="A0A420WM57"/>
<sequence>MDDFDKAFRRLKSQDHLQFDLPETPPPPKVDWLDKIIEPILAFLKAISPLLELLFWGFVIGGVGLLLYVFTKAVLDMQRSYKQKQNKERAQDSLYRPSTQQALILLKAVDSLAEQGRYAEAVHQLLFRSIQDIGTQKPNMIRRSYTSREISGLSSLAPETRQAFSLIASEVERSHFGGQMLDKQAFERCRKAYAQFAMPTRHEDPIQTRAALTA</sequence>
<feature type="transmembrane region" description="Helical" evidence="1">
    <location>
        <begin position="53"/>
        <end position="75"/>
    </location>
</feature>
<dbReference type="Proteomes" id="UP000282211">
    <property type="component" value="Unassembled WGS sequence"/>
</dbReference>
<keyword evidence="1" id="KW-1133">Transmembrane helix</keyword>